<dbReference type="GO" id="GO:0004601">
    <property type="term" value="F:peroxidase activity"/>
    <property type="evidence" value="ECO:0007669"/>
    <property type="project" value="InterPro"/>
</dbReference>
<dbReference type="AlphaFoldDB" id="A0A669P8L2"/>
<keyword evidence="1" id="KW-0479">Metal-binding</keyword>
<keyword evidence="3" id="KW-1185">Reference proteome</keyword>
<dbReference type="InterPro" id="IPR019791">
    <property type="entry name" value="Haem_peroxidase_animal"/>
</dbReference>
<feature type="binding site" description="axial binding residue" evidence="1">
    <location>
        <position position="465"/>
    </location>
    <ligand>
        <name>heme b</name>
        <dbReference type="ChEBI" id="CHEBI:60344"/>
    </ligand>
    <ligandPart>
        <name>Fe</name>
        <dbReference type="ChEBI" id="CHEBI:18248"/>
    </ligandPart>
</feature>
<dbReference type="GO" id="GO:0046872">
    <property type="term" value="F:metal ion binding"/>
    <property type="evidence" value="ECO:0007669"/>
    <property type="project" value="UniProtKB-KW"/>
</dbReference>
<dbReference type="InterPro" id="IPR010255">
    <property type="entry name" value="Haem_peroxidase_sf"/>
</dbReference>
<dbReference type="InterPro" id="IPR037120">
    <property type="entry name" value="Haem_peroxidase_sf_animal"/>
</dbReference>
<evidence type="ECO:0000313" key="3">
    <source>
        <dbReference type="Proteomes" id="UP000472261"/>
    </source>
</evidence>
<keyword evidence="1" id="KW-0349">Heme</keyword>
<dbReference type="PRINTS" id="PR00457">
    <property type="entry name" value="ANPEROXIDASE"/>
</dbReference>
<evidence type="ECO:0000256" key="1">
    <source>
        <dbReference type="PIRSR" id="PIRSR619791-2"/>
    </source>
</evidence>
<keyword evidence="1" id="KW-0408">Iron</keyword>
<dbReference type="Pfam" id="PF03098">
    <property type="entry name" value="An_peroxidase"/>
    <property type="match status" value="1"/>
</dbReference>
<dbReference type="GO" id="GO:0020037">
    <property type="term" value="F:heme binding"/>
    <property type="evidence" value="ECO:0007669"/>
    <property type="project" value="InterPro"/>
</dbReference>
<dbReference type="GO" id="GO:0006979">
    <property type="term" value="P:response to oxidative stress"/>
    <property type="evidence" value="ECO:0007669"/>
    <property type="project" value="InterPro"/>
</dbReference>
<dbReference type="SUPFAM" id="SSF48113">
    <property type="entry name" value="Heme-dependent peroxidases"/>
    <property type="match status" value="1"/>
</dbReference>
<protein>
    <submittedName>
        <fullName evidence="2">Eosinophil peroxidase</fullName>
    </submittedName>
</protein>
<name>A0A669P8L2_PHACC</name>
<dbReference type="GO" id="GO:0042742">
    <property type="term" value="P:defense response to bacterium"/>
    <property type="evidence" value="ECO:0007669"/>
    <property type="project" value="TreeGrafter"/>
</dbReference>
<reference evidence="2" key="1">
    <citation type="submission" date="2025-08" db="UniProtKB">
        <authorList>
            <consortium name="Ensembl"/>
        </authorList>
    </citation>
    <scope>IDENTIFICATION</scope>
</reference>
<evidence type="ECO:0000313" key="2">
    <source>
        <dbReference type="Ensembl" id="ENSPCLP00000005237.1"/>
    </source>
</evidence>
<dbReference type="PROSITE" id="PS50292">
    <property type="entry name" value="PEROXIDASE_3"/>
    <property type="match status" value="1"/>
</dbReference>
<dbReference type="OMA" id="GINCCPR"/>
<proteinExistence type="predicted"/>
<dbReference type="GO" id="GO:0005615">
    <property type="term" value="C:extracellular space"/>
    <property type="evidence" value="ECO:0007669"/>
    <property type="project" value="TreeGrafter"/>
</dbReference>
<accession>A0A669P8L2</accession>
<reference evidence="2" key="2">
    <citation type="submission" date="2025-09" db="UniProtKB">
        <authorList>
            <consortium name="Ensembl"/>
        </authorList>
    </citation>
    <scope>IDENTIFICATION</scope>
</reference>
<dbReference type="Proteomes" id="UP000472261">
    <property type="component" value="Unplaced"/>
</dbReference>
<dbReference type="Ensembl" id="ENSPCLT00000007328.1">
    <property type="protein sequence ID" value="ENSPCLP00000005237.1"/>
    <property type="gene ID" value="ENSPCLG00000004478.1"/>
</dbReference>
<organism evidence="2 3">
    <name type="scientific">Phasianus colchicus</name>
    <name type="common">Common pheasant</name>
    <dbReference type="NCBI Taxonomy" id="9054"/>
    <lineage>
        <taxon>Eukaryota</taxon>
        <taxon>Metazoa</taxon>
        <taxon>Chordata</taxon>
        <taxon>Craniata</taxon>
        <taxon>Vertebrata</taxon>
        <taxon>Euteleostomi</taxon>
        <taxon>Archelosauria</taxon>
        <taxon>Archosauria</taxon>
        <taxon>Dinosauria</taxon>
        <taxon>Saurischia</taxon>
        <taxon>Theropoda</taxon>
        <taxon>Coelurosauria</taxon>
        <taxon>Aves</taxon>
        <taxon>Neognathae</taxon>
        <taxon>Galloanserae</taxon>
        <taxon>Galliformes</taxon>
        <taxon>Phasianidae</taxon>
        <taxon>Phasianinae</taxon>
        <taxon>Phasianus</taxon>
    </lineage>
</organism>
<dbReference type="PANTHER" id="PTHR11475:SF63">
    <property type="entry name" value="EOSINOPHIL PEROXIDASE"/>
    <property type="match status" value="1"/>
</dbReference>
<dbReference type="PANTHER" id="PTHR11475">
    <property type="entry name" value="OXIDASE/PEROXIDASE"/>
    <property type="match status" value="1"/>
</dbReference>
<dbReference type="Gene3D" id="1.10.640.10">
    <property type="entry name" value="Haem peroxidase domain superfamily, animal type"/>
    <property type="match status" value="1"/>
</dbReference>
<sequence>MLGIPQRSCVMCPENLFIHRCIGAAMPVLLVLEVQSEAPCSTGKHSHLCSFLSPDEICLRRDAFLLSSVNEARQLVDSAYKDTRGRIKKNLENDALNPIDLLRYFKQPVAGTRVIRAADYMGTTPTLLEEKLLGSFWDKDGYITPKPSLMSPIFCCPFICWCRRNPLPGASNRALARRLPADYEDGVLIPHGWTERKCSFGYPFPLMSNKIVHFSPGQLKLDQQRSLTFMQWDHFIDHDQDFSPESPSRVTFSGEVHCYTSSAKLPPCFPIQIPPDDPRIKNTRDCIPFFHSAPACDSSRATGEQINAPTSFFDGSEQPVVSRLRNRNNQLGLLAVNQNFTDKGMAYLPFARMPCLKISREAKIPCFFAASEMLELVCMHILFVQEHNRLARGLKRLNPHWNGEKLYQEARKTVGAMIQIITYRDYLPLLQGRNLWRRIPSYKGYKEWVDPHISNVFTLASRFAHASVPPFVGRLNRNYEPTYPKVQLSNFGVCHIVKGGGINPFLWNLIASRAKLMAQNQMMVDKLWDRLSEQIERIGLDLALNMQHDRDHGYVFWRKFCGLPQPCDVKSLGRVLKNDRLAKKFMRLCGTPRNSDIWVGAPAEPFVDGGRVGPLIDCPTGTQNVQCLLMWCQEEKNLLCHSLCFLQVLVEEQRGFHFPAALFTGQNLRIICDNTCISKVSRNIFQANRHPDSFVSCSRIPKLDLRAWKSKWMEESASINATS</sequence>